<comment type="similarity">
    <text evidence="1">Belongs to the type-I restriction system S methylase family.</text>
</comment>
<evidence type="ECO:0000313" key="6">
    <source>
        <dbReference type="Proteomes" id="UP000249873"/>
    </source>
</evidence>
<accession>A0A2Z4G8X0</accession>
<evidence type="ECO:0000259" key="4">
    <source>
        <dbReference type="Pfam" id="PF01420"/>
    </source>
</evidence>
<protein>
    <submittedName>
        <fullName evidence="5">Restriction endonuclease subunit S</fullName>
    </submittedName>
</protein>
<reference evidence="5 6" key="1">
    <citation type="submission" date="2018-05" db="EMBL/GenBank/DDBJ databases">
        <title>Complete genome sequence of Arcticibacterium luteifluviistationis SM1504T, a cytophagaceae bacterium isolated from Arctic surface seawater.</title>
        <authorList>
            <person name="Li Y."/>
            <person name="Qin Q.-L."/>
        </authorList>
    </citation>
    <scope>NUCLEOTIDE SEQUENCE [LARGE SCALE GENOMIC DNA]</scope>
    <source>
        <strain evidence="5 6">SM1504</strain>
    </source>
</reference>
<evidence type="ECO:0000256" key="2">
    <source>
        <dbReference type="ARBA" id="ARBA00022747"/>
    </source>
</evidence>
<dbReference type="InterPro" id="IPR000055">
    <property type="entry name" value="Restrct_endonuc_typeI_TRD"/>
</dbReference>
<dbReference type="OrthoDB" id="667970at2"/>
<dbReference type="Gene3D" id="3.90.220.20">
    <property type="entry name" value="DNA methylase specificity domains"/>
    <property type="match status" value="2"/>
</dbReference>
<evidence type="ECO:0000256" key="1">
    <source>
        <dbReference type="ARBA" id="ARBA00010923"/>
    </source>
</evidence>
<feature type="domain" description="Type I restriction modification DNA specificity" evidence="4">
    <location>
        <begin position="225"/>
        <end position="372"/>
    </location>
</feature>
<proteinExistence type="inferred from homology"/>
<dbReference type="InterPro" id="IPR044946">
    <property type="entry name" value="Restrct_endonuc_typeI_TRD_sf"/>
</dbReference>
<organism evidence="5 6">
    <name type="scientific">Arcticibacterium luteifluviistationis</name>
    <dbReference type="NCBI Taxonomy" id="1784714"/>
    <lineage>
        <taxon>Bacteria</taxon>
        <taxon>Pseudomonadati</taxon>
        <taxon>Bacteroidota</taxon>
        <taxon>Cytophagia</taxon>
        <taxon>Cytophagales</taxon>
        <taxon>Leadbetterellaceae</taxon>
        <taxon>Arcticibacterium</taxon>
    </lineage>
</organism>
<evidence type="ECO:0000256" key="3">
    <source>
        <dbReference type="ARBA" id="ARBA00023125"/>
    </source>
</evidence>
<dbReference type="PANTHER" id="PTHR30408">
    <property type="entry name" value="TYPE-1 RESTRICTION ENZYME ECOKI SPECIFICITY PROTEIN"/>
    <property type="match status" value="1"/>
</dbReference>
<sequence length="388" mass="43775">MKEIKCVPKLRFKGFEERWGNINLGELLSFKNGLNADKGKYGKGVKFINVLDIINNDFITYDKIIGKVVVSEKEIEKNEVIYGDILFQRSSETREEVGQANVYLDRQRSCVFGGFVIRGRAKKVYEPVFINNLLKTDLSRKEITTRSGGSTRYNVGQDSLNQVIINLPTLPEQQKIASFLTAVDARIQQLSRKKELLEQYKKGMMQKLFSQELRFKDENGQDFPEWVVKKLGQIVESIKSGKSTNDLEGEIPLYGSTGLIGKCQKASHEGEFILIARVGANAGTLNIAKGKFGVSDNTLIVQCFTNLNLSFLYFYLKFWNLSRLVFGSGQPLITGGQLKSIKLLIPSKNEQQKIANYLSALDAKIEGLTTQINHTQTFKKGLLQQMFV</sequence>
<keyword evidence="6" id="KW-1185">Reference proteome</keyword>
<dbReference type="GO" id="GO:0009307">
    <property type="term" value="P:DNA restriction-modification system"/>
    <property type="evidence" value="ECO:0007669"/>
    <property type="project" value="UniProtKB-KW"/>
</dbReference>
<dbReference type="Gene3D" id="1.10.287.1120">
    <property type="entry name" value="Bipartite methylase S protein"/>
    <property type="match status" value="1"/>
</dbReference>
<keyword evidence="3" id="KW-0238">DNA-binding</keyword>
<gene>
    <name evidence="5" type="ORF">DJ013_05770</name>
</gene>
<keyword evidence="2" id="KW-0680">Restriction system</keyword>
<dbReference type="KEGG" id="als:DJ013_05770"/>
<keyword evidence="5" id="KW-0255">Endonuclease</keyword>
<keyword evidence="5" id="KW-0378">Hydrolase</keyword>
<dbReference type="CDD" id="cd17266">
    <property type="entry name" value="RMtype1_S_Sau1132ORF3780P-TRD2-CR2_like"/>
    <property type="match status" value="1"/>
</dbReference>
<dbReference type="EMBL" id="CP029480">
    <property type="protein sequence ID" value="AWV97699.1"/>
    <property type="molecule type" value="Genomic_DNA"/>
</dbReference>
<dbReference type="Proteomes" id="UP000249873">
    <property type="component" value="Chromosome"/>
</dbReference>
<dbReference type="AlphaFoldDB" id="A0A2Z4G8X0"/>
<dbReference type="REBASE" id="254282">
    <property type="entry name" value="S.Alu1504ORF5775P"/>
</dbReference>
<evidence type="ECO:0000313" key="5">
    <source>
        <dbReference type="EMBL" id="AWV97699.1"/>
    </source>
</evidence>
<dbReference type="InterPro" id="IPR052021">
    <property type="entry name" value="Type-I_RS_S_subunit"/>
</dbReference>
<dbReference type="RefSeq" id="WP_111370801.1">
    <property type="nucleotide sequence ID" value="NZ_CP029480.1"/>
</dbReference>
<dbReference type="SUPFAM" id="SSF116734">
    <property type="entry name" value="DNA methylase specificity domain"/>
    <property type="match status" value="2"/>
</dbReference>
<feature type="domain" description="Type I restriction modification DNA specificity" evidence="4">
    <location>
        <begin position="17"/>
        <end position="198"/>
    </location>
</feature>
<dbReference type="CDD" id="cd17517">
    <property type="entry name" value="RMtype1_S_EcoKI_StySPI-TRD2-CR2_like"/>
    <property type="match status" value="1"/>
</dbReference>
<dbReference type="PANTHER" id="PTHR30408:SF13">
    <property type="entry name" value="TYPE I RESTRICTION ENZYME HINDI SPECIFICITY SUBUNIT"/>
    <property type="match status" value="1"/>
</dbReference>
<keyword evidence="5" id="KW-0540">Nuclease</keyword>
<dbReference type="GO" id="GO:0003677">
    <property type="term" value="F:DNA binding"/>
    <property type="evidence" value="ECO:0007669"/>
    <property type="project" value="UniProtKB-KW"/>
</dbReference>
<name>A0A2Z4G8X0_9BACT</name>
<dbReference type="GO" id="GO:0004519">
    <property type="term" value="F:endonuclease activity"/>
    <property type="evidence" value="ECO:0007669"/>
    <property type="project" value="UniProtKB-KW"/>
</dbReference>
<dbReference type="Pfam" id="PF01420">
    <property type="entry name" value="Methylase_S"/>
    <property type="match status" value="2"/>
</dbReference>